<dbReference type="PANTHER" id="PTHR43791:SF36">
    <property type="entry name" value="TRANSPORTER, PUTATIVE (AFU_ORTHOLOGUE AFUA_6G08340)-RELATED"/>
    <property type="match status" value="1"/>
</dbReference>
<dbReference type="GO" id="GO:0016020">
    <property type="term" value="C:membrane"/>
    <property type="evidence" value="ECO:0007669"/>
    <property type="project" value="UniProtKB-SubCell"/>
</dbReference>
<dbReference type="InterPro" id="IPR020846">
    <property type="entry name" value="MFS_dom"/>
</dbReference>
<dbReference type="PANTHER" id="PTHR43791">
    <property type="entry name" value="PERMEASE-RELATED"/>
    <property type="match status" value="1"/>
</dbReference>
<organism evidence="9 10">
    <name type="scientific">Coccomyxa viridis</name>
    <dbReference type="NCBI Taxonomy" id="1274662"/>
    <lineage>
        <taxon>Eukaryota</taxon>
        <taxon>Viridiplantae</taxon>
        <taxon>Chlorophyta</taxon>
        <taxon>core chlorophytes</taxon>
        <taxon>Trebouxiophyceae</taxon>
        <taxon>Trebouxiophyceae incertae sedis</taxon>
        <taxon>Coccomyxaceae</taxon>
        <taxon>Coccomyxa</taxon>
    </lineage>
</organism>
<feature type="transmembrane region" description="Helical" evidence="7">
    <location>
        <begin position="42"/>
        <end position="59"/>
    </location>
</feature>
<feature type="transmembrane region" description="Helical" evidence="7">
    <location>
        <begin position="79"/>
        <end position="99"/>
    </location>
</feature>
<evidence type="ECO:0000313" key="9">
    <source>
        <dbReference type="EMBL" id="CAK0783108.1"/>
    </source>
</evidence>
<dbReference type="EMBL" id="CAUYUE010000008">
    <property type="protein sequence ID" value="CAK0783108.1"/>
    <property type="molecule type" value="Genomic_DNA"/>
</dbReference>
<keyword evidence="10" id="KW-1185">Reference proteome</keyword>
<evidence type="ECO:0000256" key="6">
    <source>
        <dbReference type="SAM" id="MobiDB-lite"/>
    </source>
</evidence>
<feature type="transmembrane region" description="Helical" evidence="7">
    <location>
        <begin position="331"/>
        <end position="351"/>
    </location>
</feature>
<keyword evidence="3 7" id="KW-0812">Transmembrane</keyword>
<feature type="region of interest" description="Disordered" evidence="6">
    <location>
        <begin position="1"/>
        <end position="25"/>
    </location>
</feature>
<feature type="transmembrane region" description="Helical" evidence="7">
    <location>
        <begin position="419"/>
        <end position="442"/>
    </location>
</feature>
<evidence type="ECO:0000256" key="5">
    <source>
        <dbReference type="ARBA" id="ARBA00023136"/>
    </source>
</evidence>
<feature type="transmembrane region" description="Helical" evidence="7">
    <location>
        <begin position="111"/>
        <end position="130"/>
    </location>
</feature>
<dbReference type="InterPro" id="IPR011701">
    <property type="entry name" value="MFS"/>
</dbReference>
<feature type="transmembrane region" description="Helical" evidence="7">
    <location>
        <begin position="136"/>
        <end position="156"/>
    </location>
</feature>
<evidence type="ECO:0000256" key="4">
    <source>
        <dbReference type="ARBA" id="ARBA00022989"/>
    </source>
</evidence>
<feature type="transmembrane region" description="Helical" evidence="7">
    <location>
        <begin position="454"/>
        <end position="474"/>
    </location>
</feature>
<gene>
    <name evidence="9" type="ORF">CVIRNUC_006303</name>
</gene>
<evidence type="ECO:0000259" key="8">
    <source>
        <dbReference type="PROSITE" id="PS50850"/>
    </source>
</evidence>
<dbReference type="Proteomes" id="UP001314263">
    <property type="component" value="Unassembled WGS sequence"/>
</dbReference>
<dbReference type="SUPFAM" id="SSF103473">
    <property type="entry name" value="MFS general substrate transporter"/>
    <property type="match status" value="1"/>
</dbReference>
<evidence type="ECO:0000256" key="3">
    <source>
        <dbReference type="ARBA" id="ARBA00022692"/>
    </source>
</evidence>
<dbReference type="Gene3D" id="1.20.1250.20">
    <property type="entry name" value="MFS general substrate transporter like domains"/>
    <property type="match status" value="2"/>
</dbReference>
<evidence type="ECO:0000256" key="7">
    <source>
        <dbReference type="SAM" id="Phobius"/>
    </source>
</evidence>
<comment type="subcellular location">
    <subcellularLocation>
        <location evidence="1">Membrane</location>
        <topology evidence="1">Multi-pass membrane protein</topology>
    </subcellularLocation>
</comment>
<keyword evidence="2" id="KW-0813">Transport</keyword>
<dbReference type="InterPro" id="IPR036259">
    <property type="entry name" value="MFS_trans_sf"/>
</dbReference>
<feature type="transmembrane region" description="Helical" evidence="7">
    <location>
        <begin position="206"/>
        <end position="228"/>
    </location>
</feature>
<feature type="transmembrane region" description="Helical" evidence="7">
    <location>
        <begin position="274"/>
        <end position="294"/>
    </location>
</feature>
<proteinExistence type="predicted"/>
<keyword evidence="4 7" id="KW-1133">Transmembrane helix</keyword>
<accession>A0AAV1I6X8</accession>
<protein>
    <recommendedName>
        <fullName evidence="8">Major facilitator superfamily (MFS) profile domain-containing protein</fullName>
    </recommendedName>
</protein>
<evidence type="ECO:0000313" key="10">
    <source>
        <dbReference type="Proteomes" id="UP001314263"/>
    </source>
</evidence>
<evidence type="ECO:0000256" key="1">
    <source>
        <dbReference type="ARBA" id="ARBA00004141"/>
    </source>
</evidence>
<feature type="domain" description="Major facilitator superfamily (MFS) profile" evidence="8">
    <location>
        <begin position="46"/>
        <end position="476"/>
    </location>
</feature>
<dbReference type="Pfam" id="PF07690">
    <property type="entry name" value="MFS_1"/>
    <property type="match status" value="1"/>
</dbReference>
<evidence type="ECO:0000256" key="2">
    <source>
        <dbReference type="ARBA" id="ARBA00022448"/>
    </source>
</evidence>
<reference evidence="9 10" key="1">
    <citation type="submission" date="2023-10" db="EMBL/GenBank/DDBJ databases">
        <authorList>
            <person name="Maclean D."/>
            <person name="Macfadyen A."/>
        </authorList>
    </citation>
    <scope>NUCLEOTIDE SEQUENCE [LARGE SCALE GENOMIC DNA]</scope>
</reference>
<dbReference type="AlphaFoldDB" id="A0AAV1I6X8"/>
<keyword evidence="5 7" id="KW-0472">Membrane</keyword>
<feature type="transmembrane region" description="Helical" evidence="7">
    <location>
        <begin position="168"/>
        <end position="194"/>
    </location>
</feature>
<sequence>MKQEQSDSETHLVADESAASGTGVTASTADEEKLAKSIVSKVYWGLLPWMFVSGIFSYFDRANFAFAAPSLRHDLGLSNQSYGLASGILFAGYAALAVPSNLVISWVGAKAWLPVLAIIWGVVAAVQAAVREDKALIALRFFLGAAEAGLFPGMWFHCTKFLRGDELTLAYAVILSSAVVSQVLGAPLAAALLLMEGVAGLHGWQWLFIIEGAATALWGVVLAVALAARPGSAWFLVAEEREWLQRRQDREQARRQAELAASGKAWAPLVSAKMWWLSIAWLLIGAIVTNIVVWTPLLLDAALSGDFSGQLKARRAASSDPRAEAWHNAKIALITVTLYAPTAMAMLGAGWSSRHFKERRWHCFIPLVIAAIAFMFVPMAMVQSAIGGFVLLIVAAMGTWAVYGPMVSWPNTLLHGRGAAVGLAFYNVLGAIGGFISPYLVGRLSNGGSYNSSMYVQGAFNLAAALMVLVFWPWGGSKRRKASQ</sequence>
<feature type="compositionally biased region" description="Basic and acidic residues" evidence="6">
    <location>
        <begin position="1"/>
        <end position="14"/>
    </location>
</feature>
<dbReference type="GO" id="GO:0022857">
    <property type="term" value="F:transmembrane transporter activity"/>
    <property type="evidence" value="ECO:0007669"/>
    <property type="project" value="InterPro"/>
</dbReference>
<comment type="caution">
    <text evidence="9">The sequence shown here is derived from an EMBL/GenBank/DDBJ whole genome shotgun (WGS) entry which is preliminary data.</text>
</comment>
<feature type="transmembrane region" description="Helical" evidence="7">
    <location>
        <begin position="386"/>
        <end position="407"/>
    </location>
</feature>
<name>A0AAV1I6X8_9CHLO</name>
<feature type="transmembrane region" description="Helical" evidence="7">
    <location>
        <begin position="363"/>
        <end position="380"/>
    </location>
</feature>
<dbReference type="PROSITE" id="PS50850">
    <property type="entry name" value="MFS"/>
    <property type="match status" value="1"/>
</dbReference>